<evidence type="ECO:0000256" key="10">
    <source>
        <dbReference type="ARBA" id="ARBA00023136"/>
    </source>
</evidence>
<feature type="transmembrane region" description="Helical" evidence="13">
    <location>
        <begin position="357"/>
        <end position="378"/>
    </location>
</feature>
<comment type="subcellular location">
    <subcellularLocation>
        <location evidence="2">Endomembrane system</location>
    </subcellularLocation>
</comment>
<dbReference type="SUPFAM" id="SSF57850">
    <property type="entry name" value="RING/U-box"/>
    <property type="match status" value="1"/>
</dbReference>
<evidence type="ECO:0000256" key="8">
    <source>
        <dbReference type="ARBA" id="ARBA00022786"/>
    </source>
</evidence>
<reference evidence="15" key="1">
    <citation type="submission" date="2022-08" db="EMBL/GenBank/DDBJ databases">
        <title>Novel sulphate-reducing endosymbionts in the free-living metamonad Anaeramoeba.</title>
        <authorList>
            <person name="Jerlstrom-Hultqvist J."/>
            <person name="Cepicka I."/>
            <person name="Gallot-Lavallee L."/>
            <person name="Salas-Leiva D."/>
            <person name="Curtis B.A."/>
            <person name="Zahonova K."/>
            <person name="Pipaliya S."/>
            <person name="Dacks J."/>
            <person name="Roger A.J."/>
        </authorList>
    </citation>
    <scope>NUCLEOTIDE SEQUENCE</scope>
    <source>
        <strain evidence="15">Busselton2</strain>
    </source>
</reference>
<feature type="region of interest" description="Disordered" evidence="12">
    <location>
        <begin position="169"/>
        <end position="199"/>
    </location>
</feature>
<evidence type="ECO:0000256" key="2">
    <source>
        <dbReference type="ARBA" id="ARBA00004308"/>
    </source>
</evidence>
<evidence type="ECO:0000313" key="15">
    <source>
        <dbReference type="EMBL" id="KAJ3429268.1"/>
    </source>
</evidence>
<evidence type="ECO:0000313" key="16">
    <source>
        <dbReference type="Proteomes" id="UP001146793"/>
    </source>
</evidence>
<keyword evidence="6" id="KW-0479">Metal-binding</keyword>
<protein>
    <recommendedName>
        <fullName evidence="4">RING-type E3 ubiquitin transferase</fullName>
        <ecNumber evidence="4">2.3.2.27</ecNumber>
    </recommendedName>
</protein>
<evidence type="ECO:0000256" key="5">
    <source>
        <dbReference type="ARBA" id="ARBA00022679"/>
    </source>
</evidence>
<dbReference type="InterPro" id="IPR017907">
    <property type="entry name" value="Znf_RING_CS"/>
</dbReference>
<dbReference type="PROSITE" id="PS00518">
    <property type="entry name" value="ZF_RING_1"/>
    <property type="match status" value="1"/>
</dbReference>
<feature type="compositionally biased region" description="Acidic residues" evidence="12">
    <location>
        <begin position="169"/>
        <end position="179"/>
    </location>
</feature>
<comment type="caution">
    <text evidence="15">The sequence shown here is derived from an EMBL/GenBank/DDBJ whole genome shotgun (WGS) entry which is preliminary data.</text>
</comment>
<dbReference type="PROSITE" id="PS50089">
    <property type="entry name" value="ZF_RING_2"/>
    <property type="match status" value="1"/>
</dbReference>
<feature type="compositionally biased region" description="Polar residues" evidence="12">
    <location>
        <begin position="110"/>
        <end position="125"/>
    </location>
</feature>
<keyword evidence="13" id="KW-0812">Transmembrane</keyword>
<evidence type="ECO:0000256" key="7">
    <source>
        <dbReference type="ARBA" id="ARBA00022771"/>
    </source>
</evidence>
<dbReference type="Proteomes" id="UP001146793">
    <property type="component" value="Unassembled WGS sequence"/>
</dbReference>
<comment type="pathway">
    <text evidence="3">Protein modification; protein ubiquitination.</text>
</comment>
<organism evidence="15 16">
    <name type="scientific">Anaeramoeba flamelloides</name>
    <dbReference type="NCBI Taxonomy" id="1746091"/>
    <lineage>
        <taxon>Eukaryota</taxon>
        <taxon>Metamonada</taxon>
        <taxon>Anaeramoebidae</taxon>
        <taxon>Anaeramoeba</taxon>
    </lineage>
</organism>
<keyword evidence="5" id="KW-0808">Transferase</keyword>
<evidence type="ECO:0000259" key="14">
    <source>
        <dbReference type="PROSITE" id="PS50089"/>
    </source>
</evidence>
<keyword evidence="13" id="KW-1133">Transmembrane helix</keyword>
<dbReference type="AlphaFoldDB" id="A0AAV7YHL8"/>
<name>A0AAV7YHL8_9EUKA</name>
<gene>
    <name evidence="15" type="ORF">M0812_24612</name>
</gene>
<proteinExistence type="predicted"/>
<evidence type="ECO:0000256" key="13">
    <source>
        <dbReference type="SAM" id="Phobius"/>
    </source>
</evidence>
<feature type="domain" description="RING-type" evidence="14">
    <location>
        <begin position="208"/>
        <end position="247"/>
    </location>
</feature>
<evidence type="ECO:0000256" key="12">
    <source>
        <dbReference type="SAM" id="MobiDB-lite"/>
    </source>
</evidence>
<feature type="region of interest" description="Disordered" evidence="12">
    <location>
        <begin position="98"/>
        <end position="140"/>
    </location>
</feature>
<dbReference type="GO" id="GO:0005783">
    <property type="term" value="C:endoplasmic reticulum"/>
    <property type="evidence" value="ECO:0007669"/>
    <property type="project" value="InterPro"/>
</dbReference>
<dbReference type="Gene3D" id="3.30.40.10">
    <property type="entry name" value="Zinc/RING finger domain, C3HC4 (zinc finger)"/>
    <property type="match status" value="1"/>
</dbReference>
<dbReference type="SMART" id="SM00184">
    <property type="entry name" value="RING"/>
    <property type="match status" value="1"/>
</dbReference>
<dbReference type="GO" id="GO:0008270">
    <property type="term" value="F:zinc ion binding"/>
    <property type="evidence" value="ECO:0007669"/>
    <property type="project" value="UniProtKB-KW"/>
</dbReference>
<dbReference type="InterPro" id="IPR045103">
    <property type="entry name" value="RNF5/RNF185-like"/>
</dbReference>
<evidence type="ECO:0000256" key="3">
    <source>
        <dbReference type="ARBA" id="ARBA00004906"/>
    </source>
</evidence>
<dbReference type="InterPro" id="IPR013083">
    <property type="entry name" value="Znf_RING/FYVE/PHD"/>
</dbReference>
<dbReference type="InterPro" id="IPR018957">
    <property type="entry name" value="Znf_C3HC4_RING-type"/>
</dbReference>
<comment type="catalytic activity">
    <reaction evidence="1">
        <text>S-ubiquitinyl-[E2 ubiquitin-conjugating enzyme]-L-cysteine + [acceptor protein]-L-lysine = [E2 ubiquitin-conjugating enzyme]-L-cysteine + N(6)-ubiquitinyl-[acceptor protein]-L-lysine.</text>
        <dbReference type="EC" id="2.3.2.27"/>
    </reaction>
</comment>
<evidence type="ECO:0000256" key="1">
    <source>
        <dbReference type="ARBA" id="ARBA00000900"/>
    </source>
</evidence>
<accession>A0AAV7YHL8</accession>
<keyword evidence="10 13" id="KW-0472">Membrane</keyword>
<keyword evidence="9" id="KW-0862">Zinc</keyword>
<dbReference type="CDD" id="cd16534">
    <property type="entry name" value="RING-HC_RNF5-like"/>
    <property type="match status" value="1"/>
</dbReference>
<dbReference type="PANTHER" id="PTHR12313">
    <property type="entry name" value="E3 UBIQUITIN-PROTEIN LIGASE RNF5-RELATED"/>
    <property type="match status" value="1"/>
</dbReference>
<dbReference type="GO" id="GO:0061630">
    <property type="term" value="F:ubiquitin protein ligase activity"/>
    <property type="evidence" value="ECO:0007669"/>
    <property type="project" value="UniProtKB-EC"/>
</dbReference>
<keyword evidence="7 11" id="KW-0863">Zinc-finger</keyword>
<dbReference type="Pfam" id="PF00097">
    <property type="entry name" value="zf-C3HC4"/>
    <property type="match status" value="1"/>
</dbReference>
<dbReference type="EMBL" id="JANTQA010000057">
    <property type="protein sequence ID" value="KAJ3429268.1"/>
    <property type="molecule type" value="Genomic_DNA"/>
</dbReference>
<dbReference type="InterPro" id="IPR001841">
    <property type="entry name" value="Znf_RING"/>
</dbReference>
<evidence type="ECO:0000256" key="6">
    <source>
        <dbReference type="ARBA" id="ARBA00022723"/>
    </source>
</evidence>
<feature type="region of interest" description="Disordered" evidence="12">
    <location>
        <begin position="330"/>
        <end position="350"/>
    </location>
</feature>
<sequence>MSEQTNSNFICRWCVSCGDVHTLDPKQWHKISNQGGVYYLGTTPVSFTLIHDPYEKEENDDNGHHNKEKDEFVCNQVLLQNEKTFQQLVISLQTKTYLKEEEEEEETKQRVTGQKSMQTQGQGNNSHEDPNLKNKSKTNLEDLDEFGILEINSEEEKMEGKKKEIEIEIENDNENENDNNNEKERDQKKETEHESNKEQENESTLCKCGICFDTSVEPVLTSCGHLFCWPCLSQWLQIGKRTCPICKNPLRKKKHIIPIYNSTQNSELKNHSYDKLKKLPRRSHRSRSQQRHGYRNGIRLPNGDIIPLNQTRLNFSAGLGSFFNYSFGQRPQQNRNQNGNQNENQNLNRPEQTRQTVFMRILIVLVIFLLIVISEFSYY</sequence>
<evidence type="ECO:0000256" key="9">
    <source>
        <dbReference type="ARBA" id="ARBA00022833"/>
    </source>
</evidence>
<keyword evidence="8" id="KW-0833">Ubl conjugation pathway</keyword>
<evidence type="ECO:0000256" key="4">
    <source>
        <dbReference type="ARBA" id="ARBA00012483"/>
    </source>
</evidence>
<dbReference type="EC" id="2.3.2.27" evidence="4"/>
<feature type="compositionally biased region" description="Basic and acidic residues" evidence="12">
    <location>
        <begin position="180"/>
        <end position="199"/>
    </location>
</feature>
<dbReference type="GO" id="GO:0006511">
    <property type="term" value="P:ubiquitin-dependent protein catabolic process"/>
    <property type="evidence" value="ECO:0007669"/>
    <property type="project" value="InterPro"/>
</dbReference>
<evidence type="ECO:0000256" key="11">
    <source>
        <dbReference type="PROSITE-ProRule" id="PRU00175"/>
    </source>
</evidence>